<name>A0A2N8ZCW8_9VIBR</name>
<proteinExistence type="predicted"/>
<gene>
    <name evidence="2" type="ORF">VTAP4600_A1763</name>
</gene>
<evidence type="ECO:0008006" key="4">
    <source>
        <dbReference type="Google" id="ProtNLM"/>
    </source>
</evidence>
<keyword evidence="1" id="KW-0812">Transmembrane</keyword>
<feature type="transmembrane region" description="Helical" evidence="1">
    <location>
        <begin position="173"/>
        <end position="192"/>
    </location>
</feature>
<feature type="transmembrane region" description="Helical" evidence="1">
    <location>
        <begin position="199"/>
        <end position="217"/>
    </location>
</feature>
<sequence>MNNTHIPLWQKSDWNGFFGLFTNVLLNVMVLTQLSLLVLNFPDDLVFGRILPALGLALPLGNLYYAYMAYRLAKKENRTDVTALPYGPSVPHMFVVVFLVMLPTYLKTNDPIIAWQAGLAWCFIIGIIVIIGAFVGPAVRRFTPKAAMLGTLAGISIAFISMGPAFSMFETPWISLIALALILVTWAGNYKLPFGIPSGLAIMVVGVALGWGGLLFGQDVVAIENLQAANENISFYFPLFSLDVMTGLLVVTPFLATAIPLGIFNFVEAMNNVESAESAGDSYNLRQVLLADGIGALVGASFGSPFPPAVYIGHPGWKSIGARIGYSMATGISVGAICMFGVISLLLALIPLPAIRPILLYIGLLIGSQAFQVCSPKHAPAIILAFIPSIAEWAKTMVDSALNAAGTNAAQLGMDTLANSNVLYVGLERLGSGSILSGMLLCSMAVFAIERQSKNAAVAALLAAFASGIGLIHAHTLAIMPNPDVTFGYVAMAATFMFFSRQEKSVHVSQPNVEQSEQAS</sequence>
<feature type="transmembrane region" description="Helical" evidence="1">
    <location>
        <begin position="20"/>
        <end position="39"/>
    </location>
</feature>
<organism evidence="2 3">
    <name type="scientific">Vibrio tapetis subsp. tapetis</name>
    <dbReference type="NCBI Taxonomy" id="1671868"/>
    <lineage>
        <taxon>Bacteria</taxon>
        <taxon>Pseudomonadati</taxon>
        <taxon>Pseudomonadota</taxon>
        <taxon>Gammaproteobacteria</taxon>
        <taxon>Vibrionales</taxon>
        <taxon>Vibrionaceae</taxon>
        <taxon>Vibrio</taxon>
    </lineage>
</organism>
<dbReference type="PANTHER" id="PTHR31610:SF0">
    <property type="entry name" value="SLC26A_SULP TRANSPORTER DOMAIN-CONTAINING PROTEIN"/>
    <property type="match status" value="1"/>
</dbReference>
<feature type="transmembrane region" description="Helical" evidence="1">
    <location>
        <begin position="326"/>
        <end position="347"/>
    </location>
</feature>
<feature type="transmembrane region" description="Helical" evidence="1">
    <location>
        <begin position="147"/>
        <end position="167"/>
    </location>
</feature>
<feature type="transmembrane region" description="Helical" evidence="1">
    <location>
        <begin position="112"/>
        <end position="135"/>
    </location>
</feature>
<keyword evidence="3" id="KW-1185">Reference proteome</keyword>
<dbReference type="KEGG" id="vta:A1763"/>
<evidence type="ECO:0000256" key="1">
    <source>
        <dbReference type="SAM" id="Phobius"/>
    </source>
</evidence>
<feature type="transmembrane region" description="Helical" evidence="1">
    <location>
        <begin position="456"/>
        <end position="479"/>
    </location>
</feature>
<protein>
    <recommendedName>
        <fullName evidence="4">Xanthine/uracil/vitamin C permease</fullName>
    </recommendedName>
</protein>
<keyword evidence="1" id="KW-1133">Transmembrane helix</keyword>
<feature type="transmembrane region" description="Helical" evidence="1">
    <location>
        <begin position="45"/>
        <end position="65"/>
    </location>
</feature>
<dbReference type="PANTHER" id="PTHR31610">
    <property type="entry name" value="SLR0360 PROTEIN"/>
    <property type="match status" value="1"/>
</dbReference>
<evidence type="ECO:0000313" key="3">
    <source>
        <dbReference type="Proteomes" id="UP000235828"/>
    </source>
</evidence>
<dbReference type="Proteomes" id="UP000235828">
    <property type="component" value="Chromosome A"/>
</dbReference>
<accession>A0A2N8ZCW8</accession>
<feature type="transmembrane region" description="Helical" evidence="1">
    <location>
        <begin position="244"/>
        <end position="267"/>
    </location>
</feature>
<dbReference type="AlphaFoldDB" id="A0A2N8ZCW8"/>
<dbReference type="EMBL" id="LT960611">
    <property type="protein sequence ID" value="SON49742.1"/>
    <property type="molecule type" value="Genomic_DNA"/>
</dbReference>
<keyword evidence="1" id="KW-0472">Membrane</keyword>
<feature type="transmembrane region" description="Helical" evidence="1">
    <location>
        <begin position="86"/>
        <end position="106"/>
    </location>
</feature>
<feature type="transmembrane region" description="Helical" evidence="1">
    <location>
        <begin position="288"/>
        <end position="306"/>
    </location>
</feature>
<reference evidence="2 3" key="1">
    <citation type="submission" date="2017-10" db="EMBL/GenBank/DDBJ databases">
        <authorList>
            <person name="Banno H."/>
            <person name="Chua N.-H."/>
        </authorList>
    </citation>
    <scope>NUCLEOTIDE SEQUENCE [LARGE SCALE GENOMIC DNA]</scope>
    <source>
        <strain evidence="2">Vibrio tapetis CECT4600</strain>
    </source>
</reference>
<evidence type="ECO:0000313" key="2">
    <source>
        <dbReference type="EMBL" id="SON49742.1"/>
    </source>
</evidence>